<dbReference type="EMBL" id="JAFHLB010000003">
    <property type="protein sequence ID" value="MBN3576721.1"/>
    <property type="molecule type" value="Genomic_DNA"/>
</dbReference>
<dbReference type="InterPro" id="IPR002818">
    <property type="entry name" value="DJ-1/PfpI"/>
</dbReference>
<name>A0ABS2ZZ19_9VIBR</name>
<protein>
    <submittedName>
        <fullName evidence="2">DJ-1/PfpI family protein</fullName>
    </submittedName>
</protein>
<proteinExistence type="predicted"/>
<organism evidence="2 3">
    <name type="scientific">Vibrio neptunius</name>
    <dbReference type="NCBI Taxonomy" id="170651"/>
    <lineage>
        <taxon>Bacteria</taxon>
        <taxon>Pseudomonadati</taxon>
        <taxon>Pseudomonadota</taxon>
        <taxon>Gammaproteobacteria</taxon>
        <taxon>Vibrionales</taxon>
        <taxon>Vibrionaceae</taxon>
        <taxon>Vibrio</taxon>
    </lineage>
</organism>
<gene>
    <name evidence="2" type="ORF">JYA62_03450</name>
</gene>
<sequence>MKKVVHLAVYDGISDWEYGYVVAHLNSPEFQKHPQTYEIKTVGRSVEPIKTKGGITLLPDMVLNELNYDQSAMLILAGSESAATGGIDDFVNKAKSFVEHGICVAAICGATAALAKNGLLDDVTHTSNAKEFLAMTGYAGSHHYVEAPAVSSEYIITASGIEPVAFAVEIFRKLEIYSDDMLNAWIKLFGEKDLAGFYELMESNAQ</sequence>
<dbReference type="RefSeq" id="WP_206368974.1">
    <property type="nucleotide sequence ID" value="NZ_CAWPTM010000145.1"/>
</dbReference>
<evidence type="ECO:0000313" key="2">
    <source>
        <dbReference type="EMBL" id="MBN3576721.1"/>
    </source>
</evidence>
<dbReference type="Pfam" id="PF01965">
    <property type="entry name" value="DJ-1_PfpI"/>
    <property type="match status" value="1"/>
</dbReference>
<reference evidence="2 3" key="1">
    <citation type="submission" date="2021-02" db="EMBL/GenBank/DDBJ databases">
        <title>Draft Genome Sequences of 5 Vibrio neptunius Strains Isolated From of Bivalve Hatcheries.</title>
        <authorList>
            <person name="Galvis F."/>
            <person name="Barja J.L."/>
            <person name="Lemos M.L."/>
            <person name="Balado M."/>
        </authorList>
    </citation>
    <scope>NUCLEOTIDE SEQUENCE [LARGE SCALE GENOMIC DNA]</scope>
    <source>
        <strain evidence="2 3">PP-145.98</strain>
    </source>
</reference>
<dbReference type="Proteomes" id="UP000779070">
    <property type="component" value="Unassembled WGS sequence"/>
</dbReference>
<feature type="domain" description="DJ-1/PfpI" evidence="1">
    <location>
        <begin position="5"/>
        <end position="171"/>
    </location>
</feature>
<accession>A0ABS2ZZ19</accession>
<evidence type="ECO:0000313" key="3">
    <source>
        <dbReference type="Proteomes" id="UP000779070"/>
    </source>
</evidence>
<keyword evidence="3" id="KW-1185">Reference proteome</keyword>
<evidence type="ECO:0000259" key="1">
    <source>
        <dbReference type="Pfam" id="PF01965"/>
    </source>
</evidence>
<dbReference type="Gene3D" id="3.40.50.880">
    <property type="match status" value="1"/>
</dbReference>
<dbReference type="SUPFAM" id="SSF52317">
    <property type="entry name" value="Class I glutamine amidotransferase-like"/>
    <property type="match status" value="1"/>
</dbReference>
<dbReference type="InterPro" id="IPR029062">
    <property type="entry name" value="Class_I_gatase-like"/>
</dbReference>
<comment type="caution">
    <text evidence="2">The sequence shown here is derived from an EMBL/GenBank/DDBJ whole genome shotgun (WGS) entry which is preliminary data.</text>
</comment>